<feature type="region of interest" description="Disordered" evidence="1">
    <location>
        <begin position="33"/>
        <end position="62"/>
    </location>
</feature>
<reference evidence="2" key="2">
    <citation type="submission" date="2020-09" db="EMBL/GenBank/DDBJ databases">
        <authorList>
            <person name="Sun Q."/>
            <person name="Ohkuma M."/>
        </authorList>
    </citation>
    <scope>NUCLEOTIDE SEQUENCE</scope>
    <source>
        <strain evidence="2">JCM 3302</strain>
    </source>
</reference>
<keyword evidence="3" id="KW-1185">Reference proteome</keyword>
<dbReference type="Proteomes" id="UP000641386">
    <property type="component" value="Unassembled WGS sequence"/>
</dbReference>
<sequence>MGVAGCATSGRTVRDRAVQLGDGGGELLVHQADEAGQSGRQVLPDGGKSGGWYTPPVSRSTS</sequence>
<evidence type="ECO:0000256" key="1">
    <source>
        <dbReference type="SAM" id="MobiDB-lite"/>
    </source>
</evidence>
<protein>
    <submittedName>
        <fullName evidence="2">Uncharacterized protein</fullName>
    </submittedName>
</protein>
<proteinExistence type="predicted"/>
<evidence type="ECO:0000313" key="2">
    <source>
        <dbReference type="EMBL" id="GHF18930.1"/>
    </source>
</evidence>
<comment type="caution">
    <text evidence="2">The sequence shown here is derived from an EMBL/GenBank/DDBJ whole genome shotgun (WGS) entry which is preliminary data.</text>
</comment>
<reference evidence="2" key="1">
    <citation type="journal article" date="2014" name="Int. J. Syst. Evol. Microbiol.">
        <title>Complete genome sequence of Corynebacterium casei LMG S-19264T (=DSM 44701T), isolated from a smear-ripened cheese.</title>
        <authorList>
            <consortium name="US DOE Joint Genome Institute (JGI-PGF)"/>
            <person name="Walter F."/>
            <person name="Albersmeier A."/>
            <person name="Kalinowski J."/>
            <person name="Ruckert C."/>
        </authorList>
    </citation>
    <scope>NUCLEOTIDE SEQUENCE</scope>
    <source>
        <strain evidence="2">JCM 3302</strain>
    </source>
</reference>
<dbReference type="EMBL" id="BNBC01000086">
    <property type="protein sequence ID" value="GHF18930.1"/>
    <property type="molecule type" value="Genomic_DNA"/>
</dbReference>
<accession>A0A919APK0</accession>
<organism evidence="2 3">
    <name type="scientific">Streptomyces spiralis</name>
    <dbReference type="NCBI Taxonomy" id="66376"/>
    <lineage>
        <taxon>Bacteria</taxon>
        <taxon>Bacillati</taxon>
        <taxon>Actinomycetota</taxon>
        <taxon>Actinomycetes</taxon>
        <taxon>Kitasatosporales</taxon>
        <taxon>Streptomycetaceae</taxon>
        <taxon>Streptomyces</taxon>
    </lineage>
</organism>
<name>A0A919APK0_9ACTN</name>
<evidence type="ECO:0000313" key="3">
    <source>
        <dbReference type="Proteomes" id="UP000641386"/>
    </source>
</evidence>
<dbReference type="AlphaFoldDB" id="A0A919APK0"/>
<gene>
    <name evidence="2" type="ORF">GCM10014715_87230</name>
</gene>